<sequence>MKKYMGYEFGRFMILNLKRDDLLLETIEKELKRSGIKNALLTSAIGSLQKVVLHRVVGTGREPEDEFVTLEKPMELASLQGMVLDGKAHFHMVVSDVEKSYTGHLEPGTKVLYLGEVSLVELKGVSLTREKNEDNIGMIVEKEEEN</sequence>
<dbReference type="SUPFAM" id="SSF117856">
    <property type="entry name" value="AF0104/ALDC/Ptd012-like"/>
    <property type="match status" value="1"/>
</dbReference>
<dbReference type="PROSITE" id="PS51742">
    <property type="entry name" value="PPC"/>
    <property type="match status" value="1"/>
</dbReference>
<dbReference type="PANTHER" id="PTHR34988:SF1">
    <property type="entry name" value="DNA-BINDING PROTEIN"/>
    <property type="match status" value="1"/>
</dbReference>
<protein>
    <recommendedName>
        <fullName evidence="1">PPC domain-containing protein</fullName>
    </recommendedName>
</protein>
<name>A0ABZ0UIC3_9FIRM</name>
<organism evidence="2 3">
    <name type="scientific">Blautia producta</name>
    <dbReference type="NCBI Taxonomy" id="33035"/>
    <lineage>
        <taxon>Bacteria</taxon>
        <taxon>Bacillati</taxon>
        <taxon>Bacillota</taxon>
        <taxon>Clostridia</taxon>
        <taxon>Lachnospirales</taxon>
        <taxon>Lachnospiraceae</taxon>
        <taxon>Blautia</taxon>
    </lineage>
</organism>
<dbReference type="InterPro" id="IPR005175">
    <property type="entry name" value="PPC_dom"/>
</dbReference>
<keyword evidence="3" id="KW-1185">Reference proteome</keyword>
<gene>
    <name evidence="2" type="ORF">BLCOC_54240</name>
</gene>
<proteinExistence type="predicted"/>
<dbReference type="PANTHER" id="PTHR34988">
    <property type="entry name" value="PROTEIN, PUTATIVE-RELATED"/>
    <property type="match status" value="1"/>
</dbReference>
<dbReference type="EMBL" id="CP136422">
    <property type="protein sequence ID" value="WPX77036.1"/>
    <property type="molecule type" value="Genomic_DNA"/>
</dbReference>
<evidence type="ECO:0000313" key="2">
    <source>
        <dbReference type="EMBL" id="WPX77036.1"/>
    </source>
</evidence>
<evidence type="ECO:0000313" key="3">
    <source>
        <dbReference type="Proteomes" id="UP001325248"/>
    </source>
</evidence>
<dbReference type="CDD" id="cd11378">
    <property type="entry name" value="DUF296"/>
    <property type="match status" value="1"/>
</dbReference>
<accession>A0ABZ0UIC3</accession>
<dbReference type="Pfam" id="PF03479">
    <property type="entry name" value="PCC"/>
    <property type="match status" value="1"/>
</dbReference>
<reference evidence="2" key="1">
    <citation type="submission" date="2023-10" db="EMBL/GenBank/DDBJ databases">
        <title>Genome sequence of Blautia coccoides DSM 935.</title>
        <authorList>
            <person name="Boeer T."/>
            <person name="Bengelsdorf F.R."/>
            <person name="Daniel R."/>
            <person name="Poehlein A."/>
        </authorList>
    </citation>
    <scope>NUCLEOTIDE SEQUENCE [LARGE SCALE GENOMIC DNA]</scope>
    <source>
        <strain evidence="2">DSM 935</strain>
    </source>
</reference>
<feature type="domain" description="PPC" evidence="1">
    <location>
        <begin position="7"/>
        <end position="144"/>
    </location>
</feature>
<dbReference type="Proteomes" id="UP001325248">
    <property type="component" value="Chromosome"/>
</dbReference>
<evidence type="ECO:0000259" key="1">
    <source>
        <dbReference type="PROSITE" id="PS51742"/>
    </source>
</evidence>
<dbReference type="Gene3D" id="3.30.1330.80">
    <property type="entry name" value="Hypothetical protein, similar to alpha- acetolactate decarboxylase, domain 2"/>
    <property type="match status" value="1"/>
</dbReference>